<reference evidence="1" key="2">
    <citation type="submission" date="2022-01" db="EMBL/GenBank/DDBJ databases">
        <authorList>
            <person name="Yamashiro T."/>
            <person name="Shiraishi A."/>
            <person name="Satake H."/>
            <person name="Nakayama K."/>
        </authorList>
    </citation>
    <scope>NUCLEOTIDE SEQUENCE</scope>
</reference>
<proteinExistence type="predicted"/>
<name>A0ABQ4YLM3_9ASTR</name>
<dbReference type="EMBL" id="BQNB010010547">
    <property type="protein sequence ID" value="GJS78748.1"/>
    <property type="molecule type" value="Genomic_DNA"/>
</dbReference>
<dbReference type="Proteomes" id="UP001151760">
    <property type="component" value="Unassembled WGS sequence"/>
</dbReference>
<evidence type="ECO:0008006" key="3">
    <source>
        <dbReference type="Google" id="ProtNLM"/>
    </source>
</evidence>
<keyword evidence="2" id="KW-1185">Reference proteome</keyword>
<reference evidence="1" key="1">
    <citation type="journal article" date="2022" name="Int. J. Mol. Sci.">
        <title>Draft Genome of Tanacetum Coccineum: Genomic Comparison of Closely Related Tanacetum-Family Plants.</title>
        <authorList>
            <person name="Yamashiro T."/>
            <person name="Shiraishi A."/>
            <person name="Nakayama K."/>
            <person name="Satake H."/>
        </authorList>
    </citation>
    <scope>NUCLEOTIDE SEQUENCE</scope>
</reference>
<sequence length="96" mass="9877">MVAWCGGGGGAGCGGDDDDKVVVVVVVEMILMACSEHDPMIQRPLVGSSAGAVVCAVFVSGASMEEILQATKVLAEGCRSRWTAFCLAVDLPTFIL</sequence>
<organism evidence="1 2">
    <name type="scientific">Tanacetum coccineum</name>
    <dbReference type="NCBI Taxonomy" id="301880"/>
    <lineage>
        <taxon>Eukaryota</taxon>
        <taxon>Viridiplantae</taxon>
        <taxon>Streptophyta</taxon>
        <taxon>Embryophyta</taxon>
        <taxon>Tracheophyta</taxon>
        <taxon>Spermatophyta</taxon>
        <taxon>Magnoliopsida</taxon>
        <taxon>eudicotyledons</taxon>
        <taxon>Gunneridae</taxon>
        <taxon>Pentapetalae</taxon>
        <taxon>asterids</taxon>
        <taxon>campanulids</taxon>
        <taxon>Asterales</taxon>
        <taxon>Asteraceae</taxon>
        <taxon>Asteroideae</taxon>
        <taxon>Anthemideae</taxon>
        <taxon>Anthemidinae</taxon>
        <taxon>Tanacetum</taxon>
    </lineage>
</organism>
<accession>A0ABQ4YLM3</accession>
<evidence type="ECO:0000313" key="1">
    <source>
        <dbReference type="EMBL" id="GJS78748.1"/>
    </source>
</evidence>
<gene>
    <name evidence="1" type="ORF">Tco_0728629</name>
</gene>
<evidence type="ECO:0000313" key="2">
    <source>
        <dbReference type="Proteomes" id="UP001151760"/>
    </source>
</evidence>
<protein>
    <recommendedName>
        <fullName evidence="3">PNPLA domain-containing protein</fullName>
    </recommendedName>
</protein>
<comment type="caution">
    <text evidence="1">The sequence shown here is derived from an EMBL/GenBank/DDBJ whole genome shotgun (WGS) entry which is preliminary data.</text>
</comment>